<dbReference type="PROSITE" id="PS50211">
    <property type="entry name" value="DENN"/>
    <property type="match status" value="1"/>
</dbReference>
<dbReference type="InterPro" id="IPR040032">
    <property type="entry name" value="DENND1A/B/C"/>
</dbReference>
<gene>
    <name evidence="6" type="ORF">N321_13181</name>
</gene>
<keyword evidence="2" id="KW-0344">Guanine-nucleotide releasing factor</keyword>
<dbReference type="AlphaFoldDB" id="A0A094KV48"/>
<proteinExistence type="predicted"/>
<feature type="non-terminal residue" evidence="6">
    <location>
        <position position="1"/>
    </location>
</feature>
<dbReference type="InterPro" id="IPR037516">
    <property type="entry name" value="Tripartite_DENN"/>
</dbReference>
<evidence type="ECO:0000313" key="7">
    <source>
        <dbReference type="Proteomes" id="UP000053620"/>
    </source>
</evidence>
<evidence type="ECO:0000256" key="2">
    <source>
        <dbReference type="ARBA" id="ARBA00022658"/>
    </source>
</evidence>
<evidence type="ECO:0000256" key="4">
    <source>
        <dbReference type="SAM" id="MobiDB-lite"/>
    </source>
</evidence>
<dbReference type="SMART" id="SM00801">
    <property type="entry name" value="dDENN"/>
    <property type="match status" value="1"/>
</dbReference>
<keyword evidence="7" id="KW-1185">Reference proteome</keyword>
<dbReference type="Gene3D" id="3.30.450.200">
    <property type="match status" value="1"/>
</dbReference>
<evidence type="ECO:0000256" key="3">
    <source>
        <dbReference type="ARBA" id="ARBA00023329"/>
    </source>
</evidence>
<organism evidence="6 7">
    <name type="scientific">Antrostomus carolinensis</name>
    <name type="common">Chuck-will's-widow</name>
    <name type="synonym">Caprimulgus carolinensis</name>
    <dbReference type="NCBI Taxonomy" id="279965"/>
    <lineage>
        <taxon>Eukaryota</taxon>
        <taxon>Metazoa</taxon>
        <taxon>Chordata</taxon>
        <taxon>Craniata</taxon>
        <taxon>Vertebrata</taxon>
        <taxon>Euteleostomi</taxon>
        <taxon>Archelosauria</taxon>
        <taxon>Archosauria</taxon>
        <taxon>Dinosauria</taxon>
        <taxon>Saurischia</taxon>
        <taxon>Theropoda</taxon>
        <taxon>Coelurosauria</taxon>
        <taxon>Aves</taxon>
        <taxon>Neognathae</taxon>
        <taxon>Neoaves</taxon>
        <taxon>Strisores</taxon>
        <taxon>Caprimulgiformes</taxon>
        <taxon>Caprimulgidae</taxon>
        <taxon>Antrostomus</taxon>
    </lineage>
</organism>
<dbReference type="GO" id="GO:0030136">
    <property type="term" value="C:clathrin-coated vesicle"/>
    <property type="evidence" value="ECO:0007669"/>
    <property type="project" value="UniProtKB-SubCell"/>
</dbReference>
<dbReference type="GO" id="GO:0016607">
    <property type="term" value="C:nuclear speck"/>
    <property type="evidence" value="ECO:0007669"/>
    <property type="project" value="TreeGrafter"/>
</dbReference>
<dbReference type="Proteomes" id="UP000053620">
    <property type="component" value="Unassembled WGS sequence"/>
</dbReference>
<sequence length="688" mass="76103">IESKQRFGFCRLTSGGKVCLCILSYLPWFEVYYKLLNTLADYLAKEQENDSNDLLKSLYSHPVPKANALVSLSVHSYFITPDITGLPTIPESRNLTEYFVAVDVNNMLQLYASMLHERRIIITSRKLSTLTACVHASAALLYPMYWQHIYIPVLPPHLLDYCCAPMPYLIGVHLSLIERVKNRSLEDVVLLNVDTNTLETPFNDLNNLPGEVVSALKNKLKKQSTATGDGVAKAFLRAQAALFGSYRDALRYKPGEPITFCENSFVKHRSSTTKQFLETAVNLQLFKQFIDGRLSKLNSGRGFSDVFEEEITTGGFCGGSSRSYQQWMHTVKKGGALINTAMTKATPAVKTAYKFAKNQARQGIKEVKSKLKHKESEEEYGTCSAGAVQAAPVYTLHHEKRASSEKRRLAQTRFNQHLSNQDFALNEDDDDEVERTSKLSSEDSEEASACFYDSDDSVETGITPQHQGEMDLLGEILDTLSTHSSDQGKLSGAKSLDFFRSMDDIDYKTADKSNAPSESNLTLLCSSANDQAEWNLGQDDSVLHGKQLPPSPRKQVSSGGHRESLSRLEEASSDKTFITDKTDTTSMTSPSPARSSAQFASLGSFKSGYSSYKYAKQNETLNNTSDQLPASLAQHPSILVPWEKDGKEGNETPEEGGLLQEVVSLCKLSSAFHYGLNISKDGLSSSSS</sequence>
<dbReference type="GO" id="GO:0005085">
    <property type="term" value="F:guanyl-nucleotide exchange factor activity"/>
    <property type="evidence" value="ECO:0007669"/>
    <property type="project" value="UniProtKB-KW"/>
</dbReference>
<dbReference type="EMBL" id="KL345176">
    <property type="protein sequence ID" value="KFZ55328.1"/>
    <property type="molecule type" value="Genomic_DNA"/>
</dbReference>
<dbReference type="GO" id="GO:1901981">
    <property type="term" value="F:phosphatidylinositol phosphate binding"/>
    <property type="evidence" value="ECO:0007669"/>
    <property type="project" value="TreeGrafter"/>
</dbReference>
<dbReference type="SMART" id="SM00799">
    <property type="entry name" value="DENN"/>
    <property type="match status" value="1"/>
</dbReference>
<name>A0A094KV48_ANTCR</name>
<dbReference type="InterPro" id="IPR043153">
    <property type="entry name" value="DENN_C"/>
</dbReference>
<evidence type="ECO:0000259" key="5">
    <source>
        <dbReference type="PROSITE" id="PS50211"/>
    </source>
</evidence>
<dbReference type="InterPro" id="IPR005112">
    <property type="entry name" value="dDENN_dom"/>
</dbReference>
<dbReference type="FunFam" id="3.40.50.11500:FF:000001">
    <property type="entry name" value="Putative DENN domain-containing protein 1A"/>
    <property type="match status" value="1"/>
</dbReference>
<dbReference type="Gene3D" id="6.10.140.1000">
    <property type="match status" value="1"/>
</dbReference>
<feature type="non-terminal residue" evidence="6">
    <location>
        <position position="688"/>
    </location>
</feature>
<protein>
    <submittedName>
        <fullName evidence="6">DENN domain-containing protein 1B</fullName>
    </submittedName>
</protein>
<feature type="region of interest" description="Disordered" evidence="4">
    <location>
        <begin position="541"/>
        <end position="597"/>
    </location>
</feature>
<keyword evidence="3" id="KW-0968">Cytoplasmic vesicle</keyword>
<dbReference type="PANTHER" id="PTHR13196:SF24">
    <property type="entry name" value="DENN DOMAIN-CONTAINING PROTEIN 1B"/>
    <property type="match status" value="1"/>
</dbReference>
<dbReference type="Pfam" id="PF02141">
    <property type="entry name" value="DENN"/>
    <property type="match status" value="1"/>
</dbReference>
<feature type="compositionally biased region" description="Basic and acidic residues" evidence="4">
    <location>
        <begin position="560"/>
        <end position="583"/>
    </location>
</feature>
<dbReference type="PANTHER" id="PTHR13196">
    <property type="entry name" value="DENN DOMAIN-CONTAINING"/>
    <property type="match status" value="1"/>
</dbReference>
<dbReference type="GO" id="GO:0005829">
    <property type="term" value="C:cytosol"/>
    <property type="evidence" value="ECO:0007669"/>
    <property type="project" value="TreeGrafter"/>
</dbReference>
<evidence type="ECO:0000256" key="1">
    <source>
        <dbReference type="ARBA" id="ARBA00004132"/>
    </source>
</evidence>
<dbReference type="Pfam" id="PF03455">
    <property type="entry name" value="dDENN"/>
    <property type="match status" value="1"/>
</dbReference>
<comment type="subcellular location">
    <subcellularLocation>
        <location evidence="1">Cytoplasmic vesicle</location>
        <location evidence="1">Clathrin-coated vesicle</location>
    </subcellularLocation>
</comment>
<dbReference type="Gene3D" id="3.40.50.11500">
    <property type="match status" value="1"/>
</dbReference>
<dbReference type="InterPro" id="IPR001194">
    <property type="entry name" value="cDENN_dom"/>
</dbReference>
<evidence type="ECO:0000313" key="6">
    <source>
        <dbReference type="EMBL" id="KFZ55328.1"/>
    </source>
</evidence>
<feature type="region of interest" description="Disordered" evidence="4">
    <location>
        <begin position="418"/>
        <end position="463"/>
    </location>
</feature>
<dbReference type="GO" id="GO:0032456">
    <property type="term" value="P:endocytic recycling"/>
    <property type="evidence" value="ECO:0007669"/>
    <property type="project" value="TreeGrafter"/>
</dbReference>
<feature type="domain" description="UDENN" evidence="5">
    <location>
        <begin position="1"/>
        <end position="300"/>
    </location>
</feature>
<reference evidence="6 7" key="1">
    <citation type="submission" date="2014-04" db="EMBL/GenBank/DDBJ databases">
        <title>Genome evolution of avian class.</title>
        <authorList>
            <person name="Zhang G."/>
            <person name="Li C."/>
        </authorList>
    </citation>
    <scope>NUCLEOTIDE SEQUENCE [LARGE SCALE GENOMIC DNA]</scope>
    <source>
        <strain evidence="6">BGI_N321</strain>
    </source>
</reference>
<accession>A0A094KV48</accession>
<dbReference type="GO" id="GO:0006897">
    <property type="term" value="P:endocytosis"/>
    <property type="evidence" value="ECO:0007669"/>
    <property type="project" value="TreeGrafter"/>
</dbReference>